<dbReference type="AlphaFoldDB" id="A0A919X8J9"/>
<evidence type="ECO:0000313" key="3">
    <source>
        <dbReference type="Proteomes" id="UP000676917"/>
    </source>
</evidence>
<dbReference type="GO" id="GO:0015074">
    <property type="term" value="P:DNA integration"/>
    <property type="evidence" value="ECO:0007669"/>
    <property type="project" value="InterPro"/>
</dbReference>
<dbReference type="EMBL" id="BORP01000001">
    <property type="protein sequence ID" value="GIO26392.1"/>
    <property type="molecule type" value="Genomic_DNA"/>
</dbReference>
<dbReference type="GO" id="GO:0003677">
    <property type="term" value="F:DNA binding"/>
    <property type="evidence" value="ECO:0007669"/>
    <property type="project" value="InterPro"/>
</dbReference>
<organism evidence="2 3">
    <name type="scientific">Ornithinibacillus bavariensis</name>
    <dbReference type="NCBI Taxonomy" id="545502"/>
    <lineage>
        <taxon>Bacteria</taxon>
        <taxon>Bacillati</taxon>
        <taxon>Bacillota</taxon>
        <taxon>Bacilli</taxon>
        <taxon>Bacillales</taxon>
        <taxon>Bacillaceae</taxon>
        <taxon>Ornithinibacillus</taxon>
    </lineage>
</organism>
<name>A0A919X8J9_9BACI</name>
<proteinExistence type="predicted"/>
<dbReference type="Gene3D" id="1.10.443.10">
    <property type="entry name" value="Intergrase catalytic core"/>
    <property type="match status" value="1"/>
</dbReference>
<protein>
    <submittedName>
        <fullName evidence="2">Uncharacterized protein</fullName>
    </submittedName>
</protein>
<gene>
    <name evidence="2" type="ORF">J43TS3_10030</name>
</gene>
<accession>A0A919X8J9</accession>
<keyword evidence="3" id="KW-1185">Reference proteome</keyword>
<comment type="caution">
    <text evidence="2">The sequence shown here is derived from an EMBL/GenBank/DDBJ whole genome shotgun (WGS) entry which is preliminary data.</text>
</comment>
<reference evidence="2" key="1">
    <citation type="submission" date="2021-03" db="EMBL/GenBank/DDBJ databases">
        <title>Antimicrobial resistance genes in bacteria isolated from Japanese honey, and their potential for conferring macrolide and lincosamide resistance in the American foulbrood pathogen Paenibacillus larvae.</title>
        <authorList>
            <person name="Okamoto M."/>
            <person name="Kumagai M."/>
            <person name="Kanamori H."/>
            <person name="Takamatsu D."/>
        </authorList>
    </citation>
    <scope>NUCLEOTIDE SEQUENCE</scope>
    <source>
        <strain evidence="2">J43TS3</strain>
    </source>
</reference>
<sequence>MDIEAKDDNGKWNLSPQLKTSTSYRTLDIDDDTIELLKNHKKQQEKGKMKCSPDYEENNLVCCTSTCGVIRPTYLRTVFNRTIEKSGVK</sequence>
<dbReference type="GO" id="GO:0006310">
    <property type="term" value="P:DNA recombination"/>
    <property type="evidence" value="ECO:0007669"/>
    <property type="project" value="UniProtKB-KW"/>
</dbReference>
<evidence type="ECO:0000313" key="2">
    <source>
        <dbReference type="EMBL" id="GIO26392.1"/>
    </source>
</evidence>
<evidence type="ECO:0000256" key="1">
    <source>
        <dbReference type="ARBA" id="ARBA00023172"/>
    </source>
</evidence>
<dbReference type="InterPro" id="IPR013762">
    <property type="entry name" value="Integrase-like_cat_sf"/>
</dbReference>
<dbReference type="InterPro" id="IPR011010">
    <property type="entry name" value="DNA_brk_join_enz"/>
</dbReference>
<dbReference type="SUPFAM" id="SSF56349">
    <property type="entry name" value="DNA breaking-rejoining enzymes"/>
    <property type="match status" value="1"/>
</dbReference>
<keyword evidence="1" id="KW-0233">DNA recombination</keyword>
<dbReference type="Proteomes" id="UP000676917">
    <property type="component" value="Unassembled WGS sequence"/>
</dbReference>